<evidence type="ECO:0000313" key="3">
    <source>
        <dbReference type="Proteomes" id="UP000718564"/>
    </source>
</evidence>
<reference evidence="2 3" key="1">
    <citation type="submission" date="2018-06" db="EMBL/GenBank/DDBJ databases">
        <title>Comparative genomics of Brasilonema spp. strains.</title>
        <authorList>
            <person name="Alvarenga D.O."/>
            <person name="Fiore M.F."/>
            <person name="Varani A.M."/>
        </authorList>
    </citation>
    <scope>NUCLEOTIDE SEQUENCE [LARGE SCALE GENOMIC DNA]</scope>
    <source>
        <strain evidence="2 3">SPC951</strain>
    </source>
</reference>
<accession>A0ABX1P394</accession>
<name>A0ABX1P394_9CYAN</name>
<keyword evidence="3" id="KW-1185">Reference proteome</keyword>
<gene>
    <name evidence="2" type="ORF">DP116_02795</name>
</gene>
<comment type="caution">
    <text evidence="2">The sequence shown here is derived from an EMBL/GenBank/DDBJ whole genome shotgun (WGS) entry which is preliminary data.</text>
</comment>
<proteinExistence type="predicted"/>
<feature type="chain" id="PRO_5046796689" description="DUF4399 domain-containing protein" evidence="1">
    <location>
        <begin position="20"/>
        <end position="155"/>
    </location>
</feature>
<evidence type="ECO:0000313" key="2">
    <source>
        <dbReference type="EMBL" id="NMG18431.1"/>
    </source>
</evidence>
<keyword evidence="1" id="KW-0732">Signal</keyword>
<protein>
    <recommendedName>
        <fullName evidence="4">DUF4399 domain-containing protein</fullName>
    </recommendedName>
</protein>
<evidence type="ECO:0008006" key="4">
    <source>
        <dbReference type="Google" id="ProtNLM"/>
    </source>
</evidence>
<dbReference type="EMBL" id="QMEB01000011">
    <property type="protein sequence ID" value="NMG18431.1"/>
    <property type="molecule type" value="Genomic_DNA"/>
</dbReference>
<organism evidence="2 3">
    <name type="scientific">Brasilonema bromeliae SPC951</name>
    <dbReference type="NCBI Taxonomy" id="385972"/>
    <lineage>
        <taxon>Bacteria</taxon>
        <taxon>Bacillati</taxon>
        <taxon>Cyanobacteriota</taxon>
        <taxon>Cyanophyceae</taxon>
        <taxon>Nostocales</taxon>
        <taxon>Scytonemataceae</taxon>
        <taxon>Brasilonema</taxon>
        <taxon>Bromeliae group (in: Brasilonema)</taxon>
    </lineage>
</organism>
<dbReference type="Proteomes" id="UP000718564">
    <property type="component" value="Unassembled WGS sequence"/>
</dbReference>
<evidence type="ECO:0000256" key="1">
    <source>
        <dbReference type="SAM" id="SignalP"/>
    </source>
</evidence>
<sequence length="155" mass="17189">MLKKIFLASTALICLTVLGNSLTIARGDTPNSNATNPHKTMEISPGQPVPSVDLVVHQDTKKGWNLEVKVTNFRFAPENVNTTPKPGEGHAHLSVNGQKLTRLYSNWYYLEKLPPGKNRITVSLNTNTHEALIFNGKLIQDTEIIDIPAKSIQKY</sequence>
<dbReference type="RefSeq" id="WP_169153718.1">
    <property type="nucleotide sequence ID" value="NZ_CAWPJE010000324.1"/>
</dbReference>
<feature type="signal peptide" evidence="1">
    <location>
        <begin position="1"/>
        <end position="19"/>
    </location>
</feature>